<feature type="signal peptide" evidence="1">
    <location>
        <begin position="1"/>
        <end position="28"/>
    </location>
</feature>
<dbReference type="GO" id="GO:0016787">
    <property type="term" value="F:hydrolase activity"/>
    <property type="evidence" value="ECO:0007669"/>
    <property type="project" value="UniProtKB-KW"/>
</dbReference>
<dbReference type="SUPFAM" id="SSF51261">
    <property type="entry name" value="Duplicated hybrid motif"/>
    <property type="match status" value="1"/>
</dbReference>
<evidence type="ECO:0000259" key="2">
    <source>
        <dbReference type="Pfam" id="PF01551"/>
    </source>
</evidence>
<feature type="chain" id="PRO_5045377007" evidence="1">
    <location>
        <begin position="29"/>
        <end position="395"/>
    </location>
</feature>
<proteinExistence type="predicted"/>
<accession>A0ABV7XEU5</accession>
<protein>
    <submittedName>
        <fullName evidence="3">M23 family metallopeptidase</fullName>
        <ecNumber evidence="3">3.4.-.-</ecNumber>
    </submittedName>
</protein>
<evidence type="ECO:0000313" key="3">
    <source>
        <dbReference type="EMBL" id="MFC3714706.1"/>
    </source>
</evidence>
<keyword evidence="3" id="KW-0378">Hydrolase</keyword>
<dbReference type="Proteomes" id="UP001595705">
    <property type="component" value="Unassembled WGS sequence"/>
</dbReference>
<dbReference type="CDD" id="cd12797">
    <property type="entry name" value="M23_peptidase"/>
    <property type="match status" value="1"/>
</dbReference>
<keyword evidence="1" id="KW-0732">Signal</keyword>
<sequence length="395" mass="42209">MTRLLTTARRGAFALLLPCLVLATPAAAETPLRESFDLRVPVAPAAVPVDGQHLLRYELHLANFAAQPLAPTRIEVRNADSGTVIARLEGPALSRSLALPGAGASGADPSGADARTIAQGMHGVAYLEVTLPAQAQVPAALDHHVEYRVDDHSGARAAVDGAHVRVDRRPLPVLGPPLRGGPWVAIHSPAWPRGHRRVLYAIDGRARILGRFAIDWVKVDAQGRTTHGDPDRVDSFLGHGADVLAVADAVVSTVRDDMPESETISAHPRNALADASGNYIALDLGNGRYAFYEHLKPGSIRVAPGQRVRRGQVIATLGFTGDSNGPHLHFHVADGPSPLGAEGVAFVIDRFDVLGRYTDIGTLGTAPWQPRVDDLPQRRTMQWPASNVVVKFDTK</sequence>
<evidence type="ECO:0000313" key="4">
    <source>
        <dbReference type="Proteomes" id="UP001595705"/>
    </source>
</evidence>
<dbReference type="EC" id="3.4.-.-" evidence="3"/>
<dbReference type="InterPro" id="IPR050570">
    <property type="entry name" value="Cell_wall_metabolism_enzyme"/>
</dbReference>
<dbReference type="InterPro" id="IPR011055">
    <property type="entry name" value="Dup_hybrid_motif"/>
</dbReference>
<evidence type="ECO:0000256" key="1">
    <source>
        <dbReference type="SAM" id="SignalP"/>
    </source>
</evidence>
<keyword evidence="4" id="KW-1185">Reference proteome</keyword>
<dbReference type="RefSeq" id="WP_386741649.1">
    <property type="nucleotide sequence ID" value="NZ_JBHRYA010000001.1"/>
</dbReference>
<gene>
    <name evidence="3" type="ORF">ACFONC_00855</name>
</gene>
<dbReference type="Gene3D" id="2.70.70.10">
    <property type="entry name" value="Glucose Permease (Domain IIA)"/>
    <property type="match status" value="1"/>
</dbReference>
<reference evidence="4" key="1">
    <citation type="journal article" date="2019" name="Int. J. Syst. Evol. Microbiol.">
        <title>The Global Catalogue of Microorganisms (GCM) 10K type strain sequencing project: providing services to taxonomists for standard genome sequencing and annotation.</title>
        <authorList>
            <consortium name="The Broad Institute Genomics Platform"/>
            <consortium name="The Broad Institute Genome Sequencing Center for Infectious Disease"/>
            <person name="Wu L."/>
            <person name="Ma J."/>
        </authorList>
    </citation>
    <scope>NUCLEOTIDE SEQUENCE [LARGE SCALE GENOMIC DNA]</scope>
    <source>
        <strain evidence="4">KCTC 42441</strain>
    </source>
</reference>
<feature type="domain" description="M23ase beta-sheet core" evidence="2">
    <location>
        <begin position="234"/>
        <end position="333"/>
    </location>
</feature>
<name>A0ABV7XEU5_9GAMM</name>
<dbReference type="Pfam" id="PF01551">
    <property type="entry name" value="Peptidase_M23"/>
    <property type="match status" value="1"/>
</dbReference>
<comment type="caution">
    <text evidence="3">The sequence shown here is derived from an EMBL/GenBank/DDBJ whole genome shotgun (WGS) entry which is preliminary data.</text>
</comment>
<dbReference type="PANTHER" id="PTHR21666:SF270">
    <property type="entry name" value="MUREIN HYDROLASE ACTIVATOR ENVC"/>
    <property type="match status" value="1"/>
</dbReference>
<dbReference type="InterPro" id="IPR016047">
    <property type="entry name" value="M23ase_b-sheet_dom"/>
</dbReference>
<dbReference type="EMBL" id="JBHRYA010000001">
    <property type="protein sequence ID" value="MFC3714706.1"/>
    <property type="molecule type" value="Genomic_DNA"/>
</dbReference>
<organism evidence="3 4">
    <name type="scientific">Luteimonas soli</name>
    <dbReference type="NCBI Taxonomy" id="1648966"/>
    <lineage>
        <taxon>Bacteria</taxon>
        <taxon>Pseudomonadati</taxon>
        <taxon>Pseudomonadota</taxon>
        <taxon>Gammaproteobacteria</taxon>
        <taxon>Lysobacterales</taxon>
        <taxon>Lysobacteraceae</taxon>
        <taxon>Luteimonas</taxon>
    </lineage>
</organism>
<dbReference type="PANTHER" id="PTHR21666">
    <property type="entry name" value="PEPTIDASE-RELATED"/>
    <property type="match status" value="1"/>
</dbReference>